<name>A0A1X2H3H4_SYNRA</name>
<feature type="compositionally biased region" description="Low complexity" evidence="1">
    <location>
        <begin position="30"/>
        <end position="54"/>
    </location>
</feature>
<evidence type="ECO:0000313" key="2">
    <source>
        <dbReference type="EMBL" id="ORY92357.1"/>
    </source>
</evidence>
<organism evidence="2 3">
    <name type="scientific">Syncephalastrum racemosum</name>
    <name type="common">Filamentous fungus</name>
    <dbReference type="NCBI Taxonomy" id="13706"/>
    <lineage>
        <taxon>Eukaryota</taxon>
        <taxon>Fungi</taxon>
        <taxon>Fungi incertae sedis</taxon>
        <taxon>Mucoromycota</taxon>
        <taxon>Mucoromycotina</taxon>
        <taxon>Mucoromycetes</taxon>
        <taxon>Mucorales</taxon>
        <taxon>Syncephalastraceae</taxon>
        <taxon>Syncephalastrum</taxon>
    </lineage>
</organism>
<dbReference type="STRING" id="13706.A0A1X2H3H4"/>
<protein>
    <submittedName>
        <fullName evidence="2">Uncharacterized protein</fullName>
    </submittedName>
</protein>
<dbReference type="OMA" id="QEMERTH"/>
<sequence length="323" mass="36406">MLASSEAQKTKSTVKNDNNVKQTRVRTSKPSRPAPAVATTRASAARAAAIRSSTNSQSTSTAGVKRKATKPPPSKASSSSSSSTSRSQSDKPSAPKKRPAWDIRGRMKDMEEQLKKDQDQIGKLESYCDGIEKTAKEKAIETQEVLRRIAEAKADLQLTERRNAQELEDLKAQHRIRRQELEDNHLIYKRKIASLELDRDKVQREMEEAERLANEKTDENNALRAKLSQINTAIAEVESTMHTMKVKIERADDTILKYDQQIKSNEISLQADRAELAKWEARWDEEVRKRERLEATITELKTAKSEDKKRKMDALSSASSASS</sequence>
<dbReference type="InParanoid" id="A0A1X2H3H4"/>
<feature type="compositionally biased region" description="Basic and acidic residues" evidence="1">
    <location>
        <begin position="302"/>
        <end position="313"/>
    </location>
</feature>
<gene>
    <name evidence="2" type="ORF">BCR43DRAFT_498219</name>
</gene>
<feature type="compositionally biased region" description="Polar residues" evidence="1">
    <location>
        <begin position="1"/>
        <end position="22"/>
    </location>
</feature>
<dbReference type="Proteomes" id="UP000242180">
    <property type="component" value="Unassembled WGS sequence"/>
</dbReference>
<dbReference type="EMBL" id="MCGN01000010">
    <property type="protein sequence ID" value="ORY92357.1"/>
    <property type="molecule type" value="Genomic_DNA"/>
</dbReference>
<comment type="caution">
    <text evidence="2">The sequence shown here is derived from an EMBL/GenBank/DDBJ whole genome shotgun (WGS) entry which is preliminary data.</text>
</comment>
<feature type="region of interest" description="Disordered" evidence="1">
    <location>
        <begin position="1"/>
        <end position="119"/>
    </location>
</feature>
<evidence type="ECO:0000313" key="3">
    <source>
        <dbReference type="Proteomes" id="UP000242180"/>
    </source>
</evidence>
<feature type="region of interest" description="Disordered" evidence="1">
    <location>
        <begin position="302"/>
        <end position="323"/>
    </location>
</feature>
<feature type="compositionally biased region" description="Basic and acidic residues" evidence="1">
    <location>
        <begin position="99"/>
        <end position="119"/>
    </location>
</feature>
<evidence type="ECO:0000256" key="1">
    <source>
        <dbReference type="SAM" id="MobiDB-lite"/>
    </source>
</evidence>
<accession>A0A1X2H3H4</accession>
<keyword evidence="3" id="KW-1185">Reference proteome</keyword>
<dbReference type="OrthoDB" id="2287144at2759"/>
<feature type="compositionally biased region" description="Low complexity" evidence="1">
    <location>
        <begin position="75"/>
        <end position="92"/>
    </location>
</feature>
<proteinExistence type="predicted"/>
<dbReference type="AlphaFoldDB" id="A0A1X2H3H4"/>
<reference evidence="2 3" key="1">
    <citation type="submission" date="2016-07" db="EMBL/GenBank/DDBJ databases">
        <title>Pervasive Adenine N6-methylation of Active Genes in Fungi.</title>
        <authorList>
            <consortium name="DOE Joint Genome Institute"/>
            <person name="Mondo S.J."/>
            <person name="Dannebaum R.O."/>
            <person name="Kuo R.C."/>
            <person name="Labutti K."/>
            <person name="Haridas S."/>
            <person name="Kuo A."/>
            <person name="Salamov A."/>
            <person name="Ahrendt S.R."/>
            <person name="Lipzen A."/>
            <person name="Sullivan W."/>
            <person name="Andreopoulos W.B."/>
            <person name="Clum A."/>
            <person name="Lindquist E."/>
            <person name="Daum C."/>
            <person name="Ramamoorthy G.K."/>
            <person name="Gryganskyi A."/>
            <person name="Culley D."/>
            <person name="Magnuson J.K."/>
            <person name="James T.Y."/>
            <person name="O'Malley M.A."/>
            <person name="Stajich J.E."/>
            <person name="Spatafora J.W."/>
            <person name="Visel A."/>
            <person name="Grigoriev I.V."/>
        </authorList>
    </citation>
    <scope>NUCLEOTIDE SEQUENCE [LARGE SCALE GENOMIC DNA]</scope>
    <source>
        <strain evidence="2 3">NRRL 2496</strain>
    </source>
</reference>